<feature type="DNA-binding region" description="H-T-H motif" evidence="4">
    <location>
        <begin position="37"/>
        <end position="56"/>
    </location>
</feature>
<dbReference type="Proteomes" id="UP000551501">
    <property type="component" value="Unassembled WGS sequence"/>
</dbReference>
<protein>
    <submittedName>
        <fullName evidence="6">AcrR family transcriptional regulator</fullName>
    </submittedName>
</protein>
<evidence type="ECO:0000313" key="7">
    <source>
        <dbReference type="Proteomes" id="UP000551501"/>
    </source>
</evidence>
<feature type="domain" description="HTH tetR-type" evidence="5">
    <location>
        <begin position="13"/>
        <end position="74"/>
    </location>
</feature>
<dbReference type="InterPro" id="IPR009057">
    <property type="entry name" value="Homeodomain-like_sf"/>
</dbReference>
<dbReference type="Gene3D" id="1.10.357.10">
    <property type="entry name" value="Tetracycline Repressor, domain 2"/>
    <property type="match status" value="1"/>
</dbReference>
<dbReference type="AlphaFoldDB" id="A0A840ERM7"/>
<dbReference type="EMBL" id="JACIFP010000001">
    <property type="protein sequence ID" value="MBB4135495.1"/>
    <property type="molecule type" value="Genomic_DNA"/>
</dbReference>
<dbReference type="RefSeq" id="WP_183370532.1">
    <property type="nucleotide sequence ID" value="NZ_BAABHL010000065.1"/>
</dbReference>
<evidence type="ECO:0000256" key="3">
    <source>
        <dbReference type="ARBA" id="ARBA00023163"/>
    </source>
</evidence>
<dbReference type="GO" id="GO:0000976">
    <property type="term" value="F:transcription cis-regulatory region binding"/>
    <property type="evidence" value="ECO:0007669"/>
    <property type="project" value="TreeGrafter"/>
</dbReference>
<keyword evidence="7" id="KW-1185">Reference proteome</keyword>
<dbReference type="PANTHER" id="PTHR30055:SF234">
    <property type="entry name" value="HTH-TYPE TRANSCRIPTIONAL REGULATOR BETI"/>
    <property type="match status" value="1"/>
</dbReference>
<evidence type="ECO:0000256" key="4">
    <source>
        <dbReference type="PROSITE-ProRule" id="PRU00335"/>
    </source>
</evidence>
<dbReference type="SUPFAM" id="SSF48498">
    <property type="entry name" value="Tetracyclin repressor-like, C-terminal domain"/>
    <property type="match status" value="1"/>
</dbReference>
<keyword evidence="2 4" id="KW-0238">DNA-binding</keyword>
<dbReference type="GO" id="GO:0003700">
    <property type="term" value="F:DNA-binding transcription factor activity"/>
    <property type="evidence" value="ECO:0007669"/>
    <property type="project" value="TreeGrafter"/>
</dbReference>
<evidence type="ECO:0000313" key="6">
    <source>
        <dbReference type="EMBL" id="MBB4135495.1"/>
    </source>
</evidence>
<keyword evidence="1" id="KW-0805">Transcription regulation</keyword>
<accession>A0A840ERM7</accession>
<dbReference type="InterPro" id="IPR001647">
    <property type="entry name" value="HTH_TetR"/>
</dbReference>
<dbReference type="Pfam" id="PF00440">
    <property type="entry name" value="TetR_N"/>
    <property type="match status" value="1"/>
</dbReference>
<dbReference type="Pfam" id="PF13305">
    <property type="entry name" value="TetR_C_33"/>
    <property type="match status" value="1"/>
</dbReference>
<dbReference type="PROSITE" id="PS50977">
    <property type="entry name" value="HTH_TETR_2"/>
    <property type="match status" value="1"/>
</dbReference>
<evidence type="ECO:0000259" key="5">
    <source>
        <dbReference type="PROSITE" id="PS50977"/>
    </source>
</evidence>
<dbReference type="SUPFAM" id="SSF46689">
    <property type="entry name" value="Homeodomain-like"/>
    <property type="match status" value="1"/>
</dbReference>
<reference evidence="6 7" key="1">
    <citation type="submission" date="2020-08" db="EMBL/GenBank/DDBJ databases">
        <title>Sequencing the genomes of 1000 actinobacteria strains.</title>
        <authorList>
            <person name="Klenk H.-P."/>
        </authorList>
    </citation>
    <scope>NUCLEOTIDE SEQUENCE [LARGE SCALE GENOMIC DNA]</scope>
    <source>
        <strain evidence="6 7">DSM 45298</strain>
    </source>
</reference>
<organism evidence="6 7">
    <name type="scientific">Gordonia humi</name>
    <dbReference type="NCBI Taxonomy" id="686429"/>
    <lineage>
        <taxon>Bacteria</taxon>
        <taxon>Bacillati</taxon>
        <taxon>Actinomycetota</taxon>
        <taxon>Actinomycetes</taxon>
        <taxon>Mycobacteriales</taxon>
        <taxon>Gordoniaceae</taxon>
        <taxon>Gordonia</taxon>
    </lineage>
</organism>
<comment type="caution">
    <text evidence="6">The sequence shown here is derived from an EMBL/GenBank/DDBJ whole genome shotgun (WGS) entry which is preliminary data.</text>
</comment>
<dbReference type="InterPro" id="IPR050109">
    <property type="entry name" value="HTH-type_TetR-like_transc_reg"/>
</dbReference>
<name>A0A840ERM7_9ACTN</name>
<gene>
    <name evidence="6" type="ORF">BKA16_002047</name>
</gene>
<dbReference type="InterPro" id="IPR025996">
    <property type="entry name" value="MT1864/Rv1816-like_C"/>
</dbReference>
<evidence type="ECO:0000256" key="2">
    <source>
        <dbReference type="ARBA" id="ARBA00023125"/>
    </source>
</evidence>
<dbReference type="PANTHER" id="PTHR30055">
    <property type="entry name" value="HTH-TYPE TRANSCRIPTIONAL REGULATOR RUTR"/>
    <property type="match status" value="1"/>
</dbReference>
<sequence>MAVRPRSPRGSGDQLADEIIDATTELLIGLGSADAVSIRAVAQRVGVTPPSIYRHFDDKEELLDAVCAHYFERFADVMDAASAGIDDVLERALAQGLAYIRFAIDNDVVYRTAFSRITEPGKPSKTDEVMLSSAFVKFRGTVVDMMAHDLLPQSDPIETVLKLWSVAHGFASVMISKPGLPWGDDLALAEQTLRAVAEGLGRS</sequence>
<evidence type="ECO:0000256" key="1">
    <source>
        <dbReference type="ARBA" id="ARBA00023015"/>
    </source>
</evidence>
<dbReference type="InterPro" id="IPR036271">
    <property type="entry name" value="Tet_transcr_reg_TetR-rel_C_sf"/>
</dbReference>
<proteinExistence type="predicted"/>
<keyword evidence="3" id="KW-0804">Transcription</keyword>